<name>T1F9N9_HELRO</name>
<dbReference type="InParanoid" id="T1F9N9"/>
<reference evidence="3" key="1">
    <citation type="submission" date="2012-12" db="EMBL/GenBank/DDBJ databases">
        <authorList>
            <person name="Hellsten U."/>
            <person name="Grimwood J."/>
            <person name="Chapman J.A."/>
            <person name="Shapiro H."/>
            <person name="Aerts A."/>
            <person name="Otillar R.P."/>
            <person name="Terry A.Y."/>
            <person name="Boore J.L."/>
            <person name="Simakov O."/>
            <person name="Marletaz F."/>
            <person name="Cho S.-J."/>
            <person name="Edsinger-Gonzales E."/>
            <person name="Havlak P."/>
            <person name="Kuo D.-H."/>
            <person name="Larsson T."/>
            <person name="Lv J."/>
            <person name="Arendt D."/>
            <person name="Savage R."/>
            <person name="Osoegawa K."/>
            <person name="de Jong P."/>
            <person name="Lindberg D.R."/>
            <person name="Seaver E.C."/>
            <person name="Weisblat D.A."/>
            <person name="Putnam N.H."/>
            <person name="Grigoriev I.V."/>
            <person name="Rokhsar D.S."/>
        </authorList>
    </citation>
    <scope>NUCLEOTIDE SEQUENCE</scope>
</reference>
<evidence type="ECO:0000313" key="1">
    <source>
        <dbReference type="EMBL" id="ESO00386.1"/>
    </source>
</evidence>
<organism evidence="2 3">
    <name type="scientific">Helobdella robusta</name>
    <name type="common">Californian leech</name>
    <dbReference type="NCBI Taxonomy" id="6412"/>
    <lineage>
        <taxon>Eukaryota</taxon>
        <taxon>Metazoa</taxon>
        <taxon>Spiralia</taxon>
        <taxon>Lophotrochozoa</taxon>
        <taxon>Annelida</taxon>
        <taxon>Clitellata</taxon>
        <taxon>Hirudinea</taxon>
        <taxon>Rhynchobdellida</taxon>
        <taxon>Glossiphoniidae</taxon>
        <taxon>Helobdella</taxon>
    </lineage>
</organism>
<dbReference type="HOGENOM" id="CLU_2173701_0_0_1"/>
<dbReference type="EnsemblMetazoa" id="HelroT175803">
    <property type="protein sequence ID" value="HelroP175803"/>
    <property type="gene ID" value="HelroG175803"/>
</dbReference>
<dbReference type="EMBL" id="AMQM01005429">
    <property type="status" value="NOT_ANNOTATED_CDS"/>
    <property type="molecule type" value="Genomic_DNA"/>
</dbReference>
<evidence type="ECO:0000313" key="2">
    <source>
        <dbReference type="EnsemblMetazoa" id="HelroP175803"/>
    </source>
</evidence>
<dbReference type="AlphaFoldDB" id="T1F9N9"/>
<dbReference type="RefSeq" id="XP_009021436.1">
    <property type="nucleotide sequence ID" value="XM_009023188.1"/>
</dbReference>
<dbReference type="KEGG" id="hro:HELRODRAFT_175803"/>
<dbReference type="GeneID" id="20205538"/>
<reference evidence="2" key="3">
    <citation type="submission" date="2015-06" db="UniProtKB">
        <authorList>
            <consortium name="EnsemblMetazoa"/>
        </authorList>
    </citation>
    <scope>IDENTIFICATION</scope>
</reference>
<dbReference type="CTD" id="20205538"/>
<keyword evidence="3" id="KW-1185">Reference proteome</keyword>
<reference evidence="1 3" key="2">
    <citation type="journal article" date="2013" name="Nature">
        <title>Insights into bilaterian evolution from three spiralian genomes.</title>
        <authorList>
            <person name="Simakov O."/>
            <person name="Marletaz F."/>
            <person name="Cho S.J."/>
            <person name="Edsinger-Gonzales E."/>
            <person name="Havlak P."/>
            <person name="Hellsten U."/>
            <person name="Kuo D.H."/>
            <person name="Larsson T."/>
            <person name="Lv J."/>
            <person name="Arendt D."/>
            <person name="Savage R."/>
            <person name="Osoegawa K."/>
            <person name="de Jong P."/>
            <person name="Grimwood J."/>
            <person name="Chapman J.A."/>
            <person name="Shapiro H."/>
            <person name="Aerts A."/>
            <person name="Otillar R.P."/>
            <person name="Terry A.Y."/>
            <person name="Boore J.L."/>
            <person name="Grigoriev I.V."/>
            <person name="Lindberg D.R."/>
            <person name="Seaver E.C."/>
            <person name="Weisblat D.A."/>
            <person name="Putnam N.H."/>
            <person name="Rokhsar D.S."/>
        </authorList>
    </citation>
    <scope>NUCLEOTIDE SEQUENCE</scope>
</reference>
<sequence>MTSSTLSKAKKRARRRINILNHGLCIIHSNNNIKRNKIDDSISKIICDSKIRDFMNIHQLNDNYNKINNTLDNTCESIKDTIMNLPNNEISKHDTINCKNIYWIDDTKPI</sequence>
<protein>
    <submittedName>
        <fullName evidence="1 2">Uncharacterized protein</fullName>
    </submittedName>
</protein>
<proteinExistence type="predicted"/>
<gene>
    <name evidence="2" type="primary">20205538</name>
    <name evidence="1" type="ORF">HELRODRAFT_175803</name>
</gene>
<dbReference type="EMBL" id="KB096945">
    <property type="protein sequence ID" value="ESO00386.1"/>
    <property type="molecule type" value="Genomic_DNA"/>
</dbReference>
<dbReference type="Proteomes" id="UP000015101">
    <property type="component" value="Unassembled WGS sequence"/>
</dbReference>
<accession>T1F9N9</accession>
<evidence type="ECO:0000313" key="3">
    <source>
        <dbReference type="Proteomes" id="UP000015101"/>
    </source>
</evidence>